<dbReference type="RefSeq" id="XP_033527814.1">
    <property type="nucleotide sequence ID" value="XM_033667410.1"/>
</dbReference>
<sequence length="114" mass="12578">MLGKEVFVPLLCLQSHLLSGPRQYIVRHNEQVCAMHSRRVSHLPGSVFHTSRTMRLIWTMSCMFPVFAHGGCPALSTLCGHFRRGKSLRCPTISLVSLVKAASSLGRSAARCSL</sequence>
<proteinExistence type="predicted"/>
<evidence type="ECO:0000313" key="2">
    <source>
        <dbReference type="Proteomes" id="UP000799771"/>
    </source>
</evidence>
<dbReference type="EMBL" id="ML977499">
    <property type="protein sequence ID" value="KAF2133427.1"/>
    <property type="molecule type" value="Genomic_DNA"/>
</dbReference>
<dbReference type="GeneID" id="54407842"/>
<protein>
    <submittedName>
        <fullName evidence="1">Uncharacterized protein</fullName>
    </submittedName>
</protein>
<accession>A0A6A6ARF6</accession>
<organism evidence="1 2">
    <name type="scientific">Dothidotthia symphoricarpi CBS 119687</name>
    <dbReference type="NCBI Taxonomy" id="1392245"/>
    <lineage>
        <taxon>Eukaryota</taxon>
        <taxon>Fungi</taxon>
        <taxon>Dikarya</taxon>
        <taxon>Ascomycota</taxon>
        <taxon>Pezizomycotina</taxon>
        <taxon>Dothideomycetes</taxon>
        <taxon>Pleosporomycetidae</taxon>
        <taxon>Pleosporales</taxon>
        <taxon>Dothidotthiaceae</taxon>
        <taxon>Dothidotthia</taxon>
    </lineage>
</organism>
<dbReference type="AlphaFoldDB" id="A0A6A6ARF6"/>
<reference evidence="1" key="1">
    <citation type="journal article" date="2020" name="Stud. Mycol.">
        <title>101 Dothideomycetes genomes: a test case for predicting lifestyles and emergence of pathogens.</title>
        <authorList>
            <person name="Haridas S."/>
            <person name="Albert R."/>
            <person name="Binder M."/>
            <person name="Bloem J."/>
            <person name="Labutti K."/>
            <person name="Salamov A."/>
            <person name="Andreopoulos B."/>
            <person name="Baker S."/>
            <person name="Barry K."/>
            <person name="Bills G."/>
            <person name="Bluhm B."/>
            <person name="Cannon C."/>
            <person name="Castanera R."/>
            <person name="Culley D."/>
            <person name="Daum C."/>
            <person name="Ezra D."/>
            <person name="Gonzalez J."/>
            <person name="Henrissat B."/>
            <person name="Kuo A."/>
            <person name="Liang C."/>
            <person name="Lipzen A."/>
            <person name="Lutzoni F."/>
            <person name="Magnuson J."/>
            <person name="Mondo S."/>
            <person name="Nolan M."/>
            <person name="Ohm R."/>
            <person name="Pangilinan J."/>
            <person name="Park H.-J."/>
            <person name="Ramirez L."/>
            <person name="Alfaro M."/>
            <person name="Sun H."/>
            <person name="Tritt A."/>
            <person name="Yoshinaga Y."/>
            <person name="Zwiers L.-H."/>
            <person name="Turgeon B."/>
            <person name="Goodwin S."/>
            <person name="Spatafora J."/>
            <person name="Crous P."/>
            <person name="Grigoriev I."/>
        </authorList>
    </citation>
    <scope>NUCLEOTIDE SEQUENCE</scope>
    <source>
        <strain evidence="1">CBS 119687</strain>
    </source>
</reference>
<evidence type="ECO:0000313" key="1">
    <source>
        <dbReference type="EMBL" id="KAF2133427.1"/>
    </source>
</evidence>
<gene>
    <name evidence="1" type="ORF">P153DRAFT_363614</name>
</gene>
<keyword evidence="2" id="KW-1185">Reference proteome</keyword>
<dbReference type="Proteomes" id="UP000799771">
    <property type="component" value="Unassembled WGS sequence"/>
</dbReference>
<name>A0A6A6ARF6_9PLEO</name>